<evidence type="ECO:0000313" key="4">
    <source>
        <dbReference type="EMBL" id="GEL26630.1"/>
    </source>
</evidence>
<comment type="caution">
    <text evidence="4">The sequence shown here is derived from an EMBL/GenBank/DDBJ whole genome shotgun (WGS) entry which is preliminary data.</text>
</comment>
<dbReference type="RefSeq" id="WP_147115017.1">
    <property type="nucleotide sequence ID" value="NZ_BJVJ01000101.1"/>
</dbReference>
<evidence type="ECO:0000256" key="1">
    <source>
        <dbReference type="ARBA" id="ARBA00023015"/>
    </source>
</evidence>
<dbReference type="Pfam" id="PF25583">
    <property type="entry name" value="WCX"/>
    <property type="match status" value="1"/>
</dbReference>
<dbReference type="OrthoDB" id="3616433at2"/>
<dbReference type="Gene3D" id="1.10.10.10">
    <property type="entry name" value="Winged helix-like DNA-binding domain superfamily/Winged helix DNA-binding domain"/>
    <property type="match status" value="1"/>
</dbReference>
<dbReference type="InterPro" id="IPR011991">
    <property type="entry name" value="ArsR-like_HTH"/>
</dbReference>
<feature type="domain" description="HTH deoR-type" evidence="3">
    <location>
        <begin position="4"/>
        <end position="63"/>
    </location>
</feature>
<keyword evidence="1" id="KW-0805">Transcription regulation</keyword>
<dbReference type="Pfam" id="PF13280">
    <property type="entry name" value="WYL"/>
    <property type="match status" value="1"/>
</dbReference>
<dbReference type="InterPro" id="IPR051534">
    <property type="entry name" value="CBASS_pafABC_assoc_protein"/>
</dbReference>
<gene>
    <name evidence="4" type="ORF">PSU4_55840</name>
</gene>
<dbReference type="InterPro" id="IPR001034">
    <property type="entry name" value="DeoR_HTH"/>
</dbReference>
<dbReference type="Proteomes" id="UP000321685">
    <property type="component" value="Unassembled WGS sequence"/>
</dbReference>
<sequence length="318" mass="34221">MAPSASRVLALLELLQARPGLTGPELAQRLDIDERTVRRHLRTLDDLGVPVVARRGRHGGYRLLPGYRLPPLMLTGDEAVAVVLGLLAAERTGLHAAAPAVAAARAKLERVLPDTVRDQVRAVADVLGFTAPARAATPPDADVLLALGTAARDHTRVRLAYRSWNGTSSERDLDPWGLTFHAGRWYVSGHDHNRDDVRNFRVDRIARVHVLSPGSGPPAEYDAAEQVVVGIAAVGWAHPMEVVLHVPVDEARRLLPRSAGTLAPHPSGTLFSGRAEHLDGAARMLAGLGVDFTVVTPSELQSEIRAVAEHLLRQVSPP</sequence>
<dbReference type="AlphaFoldDB" id="A0A511DP90"/>
<dbReference type="Pfam" id="PF08279">
    <property type="entry name" value="HTH_11"/>
    <property type="match status" value="1"/>
</dbReference>
<dbReference type="InterPro" id="IPR026881">
    <property type="entry name" value="WYL_dom"/>
</dbReference>
<dbReference type="InterPro" id="IPR057727">
    <property type="entry name" value="WCX_dom"/>
</dbReference>
<keyword evidence="5" id="KW-1185">Reference proteome</keyword>
<accession>A0A511DP90</accession>
<dbReference type="InterPro" id="IPR036390">
    <property type="entry name" value="WH_DNA-bd_sf"/>
</dbReference>
<dbReference type="GO" id="GO:0003700">
    <property type="term" value="F:DNA-binding transcription factor activity"/>
    <property type="evidence" value="ECO:0007669"/>
    <property type="project" value="InterPro"/>
</dbReference>
<dbReference type="SUPFAM" id="SSF46785">
    <property type="entry name" value="Winged helix' DNA-binding domain"/>
    <property type="match status" value="1"/>
</dbReference>
<dbReference type="EMBL" id="BJVJ01000101">
    <property type="protein sequence ID" value="GEL26630.1"/>
    <property type="molecule type" value="Genomic_DNA"/>
</dbReference>
<keyword evidence="2" id="KW-0804">Transcription</keyword>
<evidence type="ECO:0000313" key="5">
    <source>
        <dbReference type="Proteomes" id="UP000321685"/>
    </source>
</evidence>
<dbReference type="PIRSF" id="PIRSF016838">
    <property type="entry name" value="PafC"/>
    <property type="match status" value="1"/>
</dbReference>
<dbReference type="CDD" id="cd00090">
    <property type="entry name" value="HTH_ARSR"/>
    <property type="match status" value="1"/>
</dbReference>
<dbReference type="PROSITE" id="PS52050">
    <property type="entry name" value="WYL"/>
    <property type="match status" value="1"/>
</dbReference>
<dbReference type="PANTHER" id="PTHR34580:SF3">
    <property type="entry name" value="PROTEIN PAFB"/>
    <property type="match status" value="1"/>
</dbReference>
<dbReference type="InterPro" id="IPR036388">
    <property type="entry name" value="WH-like_DNA-bd_sf"/>
</dbReference>
<dbReference type="InterPro" id="IPR013196">
    <property type="entry name" value="HTH_11"/>
</dbReference>
<dbReference type="InterPro" id="IPR028349">
    <property type="entry name" value="PafC-like"/>
</dbReference>
<protein>
    <submittedName>
        <fullName evidence="4">Transcriptional regulator</fullName>
    </submittedName>
</protein>
<organism evidence="4 5">
    <name type="scientific">Pseudonocardia sulfidoxydans NBRC 16205</name>
    <dbReference type="NCBI Taxonomy" id="1223511"/>
    <lineage>
        <taxon>Bacteria</taxon>
        <taxon>Bacillati</taxon>
        <taxon>Actinomycetota</taxon>
        <taxon>Actinomycetes</taxon>
        <taxon>Pseudonocardiales</taxon>
        <taxon>Pseudonocardiaceae</taxon>
        <taxon>Pseudonocardia</taxon>
    </lineage>
</organism>
<dbReference type="PANTHER" id="PTHR34580">
    <property type="match status" value="1"/>
</dbReference>
<reference evidence="4 5" key="1">
    <citation type="submission" date="2019-07" db="EMBL/GenBank/DDBJ databases">
        <title>Whole genome shotgun sequence of Pseudonocardia sulfidoxydans NBRC 16205.</title>
        <authorList>
            <person name="Hosoyama A."/>
            <person name="Uohara A."/>
            <person name="Ohji S."/>
            <person name="Ichikawa N."/>
        </authorList>
    </citation>
    <scope>NUCLEOTIDE SEQUENCE [LARGE SCALE GENOMIC DNA]</scope>
    <source>
        <strain evidence="4 5">NBRC 16205</strain>
    </source>
</reference>
<name>A0A511DP90_9PSEU</name>
<proteinExistence type="predicted"/>
<dbReference type="PROSITE" id="PS51000">
    <property type="entry name" value="HTH_DEOR_2"/>
    <property type="match status" value="1"/>
</dbReference>
<evidence type="ECO:0000259" key="3">
    <source>
        <dbReference type="PROSITE" id="PS51000"/>
    </source>
</evidence>
<evidence type="ECO:0000256" key="2">
    <source>
        <dbReference type="ARBA" id="ARBA00023163"/>
    </source>
</evidence>